<evidence type="ECO:0000259" key="2">
    <source>
        <dbReference type="PROSITE" id="PS50110"/>
    </source>
</evidence>
<dbReference type="SMART" id="SM00448">
    <property type="entry name" value="REC"/>
    <property type="match status" value="1"/>
</dbReference>
<accession>A0AA45C686</accession>
<sequence>MNIRILIVDDEKDIRNLLKEYFENKFDNLIVDTAENADIADQMIENSIYHFVFLDIVMPGMDPFELLQKIKELNKLVQVIIITANSTMDKVLNALEFGADDYLTKPFDFESLNEILESNIKKIIRWKNTFKNSL</sequence>
<reference evidence="3 4" key="1">
    <citation type="submission" date="2018-05" db="EMBL/GenBank/DDBJ databases">
        <title>Genomic Encyclopedia of Type Strains, Phase IV (KMG-IV): sequencing the most valuable type-strain genomes for metagenomic binning, comparative biology and taxonomic classification.</title>
        <authorList>
            <person name="Goeker M."/>
        </authorList>
    </citation>
    <scope>NUCLEOTIDE SEQUENCE [LARGE SCALE GENOMIC DNA]</scope>
    <source>
        <strain evidence="3 4">DSM 24906</strain>
    </source>
</reference>
<proteinExistence type="predicted"/>
<dbReference type="PROSITE" id="PS50110">
    <property type="entry name" value="RESPONSE_REGULATORY"/>
    <property type="match status" value="1"/>
</dbReference>
<dbReference type="GO" id="GO:0000160">
    <property type="term" value="P:phosphorelay signal transduction system"/>
    <property type="evidence" value="ECO:0007669"/>
    <property type="project" value="InterPro"/>
</dbReference>
<evidence type="ECO:0000313" key="4">
    <source>
        <dbReference type="Proteomes" id="UP000245921"/>
    </source>
</evidence>
<dbReference type="PANTHER" id="PTHR43228:SF1">
    <property type="entry name" value="TWO-COMPONENT RESPONSE REGULATOR ARR22"/>
    <property type="match status" value="1"/>
</dbReference>
<dbReference type="InterPro" id="IPR001789">
    <property type="entry name" value="Sig_transdc_resp-reg_receiver"/>
</dbReference>
<dbReference type="Pfam" id="PF00072">
    <property type="entry name" value="Response_reg"/>
    <property type="match status" value="1"/>
</dbReference>
<keyword evidence="4" id="KW-1185">Reference proteome</keyword>
<evidence type="ECO:0000256" key="1">
    <source>
        <dbReference type="PROSITE-ProRule" id="PRU00169"/>
    </source>
</evidence>
<dbReference type="RefSeq" id="WP_109605101.1">
    <property type="nucleotide sequence ID" value="NZ_JAMHJO010000001.1"/>
</dbReference>
<feature type="modified residue" description="4-aspartylphosphate" evidence="1">
    <location>
        <position position="55"/>
    </location>
</feature>
<dbReference type="InterPro" id="IPR052048">
    <property type="entry name" value="ST_Response_Regulator"/>
</dbReference>
<evidence type="ECO:0000313" key="3">
    <source>
        <dbReference type="EMBL" id="PWJ91280.1"/>
    </source>
</evidence>
<dbReference type="EMBL" id="QGGI01000011">
    <property type="protein sequence ID" value="PWJ91280.1"/>
    <property type="molecule type" value="Genomic_DNA"/>
</dbReference>
<keyword evidence="1" id="KW-0597">Phosphoprotein</keyword>
<name>A0AA45C686_9BACT</name>
<feature type="domain" description="Response regulatory" evidence="2">
    <location>
        <begin position="4"/>
        <end position="120"/>
    </location>
</feature>
<protein>
    <submittedName>
        <fullName evidence="3">Response regulator receiver domain-containing protein</fullName>
    </submittedName>
</protein>
<organism evidence="3 4">
    <name type="scientific">Oceanotoga teriensis</name>
    <dbReference type="NCBI Taxonomy" id="515440"/>
    <lineage>
        <taxon>Bacteria</taxon>
        <taxon>Thermotogati</taxon>
        <taxon>Thermotogota</taxon>
        <taxon>Thermotogae</taxon>
        <taxon>Petrotogales</taxon>
        <taxon>Petrotogaceae</taxon>
        <taxon>Oceanotoga</taxon>
    </lineage>
</organism>
<comment type="caution">
    <text evidence="3">The sequence shown here is derived from an EMBL/GenBank/DDBJ whole genome shotgun (WGS) entry which is preliminary data.</text>
</comment>
<dbReference type="AlphaFoldDB" id="A0AA45C686"/>
<dbReference type="Gene3D" id="3.40.50.2300">
    <property type="match status" value="1"/>
</dbReference>
<dbReference type="PANTHER" id="PTHR43228">
    <property type="entry name" value="TWO-COMPONENT RESPONSE REGULATOR"/>
    <property type="match status" value="1"/>
</dbReference>
<dbReference type="Proteomes" id="UP000245921">
    <property type="component" value="Unassembled WGS sequence"/>
</dbReference>
<dbReference type="InterPro" id="IPR011006">
    <property type="entry name" value="CheY-like_superfamily"/>
</dbReference>
<dbReference type="CDD" id="cd17574">
    <property type="entry name" value="REC_OmpR"/>
    <property type="match status" value="1"/>
</dbReference>
<gene>
    <name evidence="3" type="ORF">C7380_11188</name>
</gene>
<dbReference type="SUPFAM" id="SSF52172">
    <property type="entry name" value="CheY-like"/>
    <property type="match status" value="1"/>
</dbReference>